<evidence type="ECO:0008006" key="5">
    <source>
        <dbReference type="Google" id="ProtNLM"/>
    </source>
</evidence>
<gene>
    <name evidence="3" type="ORF">EDS130_LOCUS44811</name>
</gene>
<evidence type="ECO:0000256" key="2">
    <source>
        <dbReference type="SAM" id="Phobius"/>
    </source>
</evidence>
<evidence type="ECO:0000313" key="3">
    <source>
        <dbReference type="EMBL" id="CAF1534131.1"/>
    </source>
</evidence>
<dbReference type="Gene3D" id="3.90.176.10">
    <property type="entry name" value="Toxin ADP-ribosyltransferase, Chain A, domain 1"/>
    <property type="match status" value="1"/>
</dbReference>
<reference evidence="3" key="1">
    <citation type="submission" date="2021-02" db="EMBL/GenBank/DDBJ databases">
        <authorList>
            <person name="Nowell W R."/>
        </authorList>
    </citation>
    <scope>NUCLEOTIDE SEQUENCE</scope>
</reference>
<dbReference type="SUPFAM" id="SSF48403">
    <property type="entry name" value="Ankyrin repeat"/>
    <property type="match status" value="1"/>
</dbReference>
<dbReference type="PANTHER" id="PTHR33444:SF7">
    <property type="entry name" value="TRANSMEMBRANE PROTEIN 272"/>
    <property type="match status" value="1"/>
</dbReference>
<dbReference type="InterPro" id="IPR040350">
    <property type="entry name" value="TMEM272"/>
</dbReference>
<comment type="caution">
    <text evidence="3">The sequence shown here is derived from an EMBL/GenBank/DDBJ whole genome shotgun (WGS) entry which is preliminary data.</text>
</comment>
<feature type="transmembrane region" description="Helical" evidence="2">
    <location>
        <begin position="456"/>
        <end position="483"/>
    </location>
</feature>
<feature type="transmembrane region" description="Helical" evidence="2">
    <location>
        <begin position="422"/>
        <end position="444"/>
    </location>
</feature>
<dbReference type="Proteomes" id="UP000663852">
    <property type="component" value="Unassembled WGS sequence"/>
</dbReference>
<dbReference type="InterPro" id="IPR036770">
    <property type="entry name" value="Ankyrin_rpt-contain_sf"/>
</dbReference>
<sequence>MGSGLSTESPSQSDDRNSAFYSACKNGDIIAVKEMLPNLTYDQVNQIEPNGSTALHAASANNHPHIVRLLLSSCCSRITVNNCGVTAYEEAATDEIKTLFHRTTPDRFVEENMTNSFTLLTSSDVDNGTENNIPDNWVRGHTSADSAHEAKFIIAMANTRNPLYNSIKADAEKKSTKSIHQLASQAVSSQPKDSSAVNKLLKNFTSRKGIRHLLTMYTLETPIYRKLQNEPDSLSILVYFHLSELRGRAFQGQLYRGAKMTQDDIKAYQWAIKNKDYVLETRTFQSTSIEESVAQSFAQIKCDDIDQQHPKLSVILTLVFPEKCPTAINLTKISDTLPLLSEFEDEKEVLILPFTLFSVKEMKIDSQTKQYRITLINVPTPKTSLSYAAKLSFILIIRHISNSLQPHSWILRNVILKSVKHIIIASIILIIVSSVPWTSLIIGILNINQCSAQRMIPIWLIVVGVTTIVLFYYWMLYLICGIWCCPRIDDVKQIYIHLAAVFCITFILFLFLCAWMIAGCVWIFTIKSSVNFSDPTSNNYCHSLTYNFSFGLVITQLSLAGLVCCLNCCVLMIYMCSSASD</sequence>
<name>A0A815VKL5_ADIRI</name>
<dbReference type="InterPro" id="IPR002110">
    <property type="entry name" value="Ankyrin_rpt"/>
</dbReference>
<keyword evidence="2" id="KW-0812">Transmembrane</keyword>
<proteinExistence type="predicted"/>
<dbReference type="PROSITE" id="PS51996">
    <property type="entry name" value="TR_MART"/>
    <property type="match status" value="1"/>
</dbReference>
<dbReference type="SUPFAM" id="SSF56399">
    <property type="entry name" value="ADP-ribosylation"/>
    <property type="match status" value="1"/>
</dbReference>
<dbReference type="SMART" id="SM00248">
    <property type="entry name" value="ANK"/>
    <property type="match status" value="2"/>
</dbReference>
<keyword evidence="2" id="KW-0472">Membrane</keyword>
<dbReference type="Gene3D" id="1.25.40.20">
    <property type="entry name" value="Ankyrin repeat-containing domain"/>
    <property type="match status" value="1"/>
</dbReference>
<dbReference type="OrthoDB" id="6157510at2759"/>
<evidence type="ECO:0000256" key="1">
    <source>
        <dbReference type="PROSITE-ProRule" id="PRU00023"/>
    </source>
</evidence>
<protein>
    <recommendedName>
        <fullName evidence="5">NAD(P)(+)--arginine ADP-ribosyltransferase</fullName>
    </recommendedName>
</protein>
<accession>A0A815VKL5</accession>
<feature type="transmembrane region" description="Helical" evidence="2">
    <location>
        <begin position="495"/>
        <end position="524"/>
    </location>
</feature>
<dbReference type="PROSITE" id="PS50088">
    <property type="entry name" value="ANK_REPEAT"/>
    <property type="match status" value="1"/>
</dbReference>
<organism evidence="3 4">
    <name type="scientific">Adineta ricciae</name>
    <name type="common">Rotifer</name>
    <dbReference type="NCBI Taxonomy" id="249248"/>
    <lineage>
        <taxon>Eukaryota</taxon>
        <taxon>Metazoa</taxon>
        <taxon>Spiralia</taxon>
        <taxon>Gnathifera</taxon>
        <taxon>Rotifera</taxon>
        <taxon>Eurotatoria</taxon>
        <taxon>Bdelloidea</taxon>
        <taxon>Adinetida</taxon>
        <taxon>Adinetidae</taxon>
        <taxon>Adineta</taxon>
    </lineage>
</organism>
<evidence type="ECO:0000313" key="4">
    <source>
        <dbReference type="Proteomes" id="UP000663852"/>
    </source>
</evidence>
<dbReference type="Pfam" id="PF12796">
    <property type="entry name" value="Ank_2"/>
    <property type="match status" value="1"/>
</dbReference>
<keyword evidence="1" id="KW-0040">ANK repeat</keyword>
<feature type="repeat" description="ANK" evidence="1">
    <location>
        <begin position="50"/>
        <end position="72"/>
    </location>
</feature>
<keyword evidence="2" id="KW-1133">Transmembrane helix</keyword>
<feature type="transmembrane region" description="Helical" evidence="2">
    <location>
        <begin position="544"/>
        <end position="574"/>
    </location>
</feature>
<dbReference type="AlphaFoldDB" id="A0A815VKL5"/>
<dbReference type="PROSITE" id="PS50297">
    <property type="entry name" value="ANK_REP_REGION"/>
    <property type="match status" value="1"/>
</dbReference>
<dbReference type="PANTHER" id="PTHR33444">
    <property type="entry name" value="SI:DKEY-19B23.12-RELATED"/>
    <property type="match status" value="1"/>
</dbReference>
<dbReference type="EMBL" id="CAJNOJ010000927">
    <property type="protein sequence ID" value="CAF1534131.1"/>
    <property type="molecule type" value="Genomic_DNA"/>
</dbReference>